<organism evidence="1 2">
    <name type="scientific">Ficus carica</name>
    <name type="common">Common fig</name>
    <dbReference type="NCBI Taxonomy" id="3494"/>
    <lineage>
        <taxon>Eukaryota</taxon>
        <taxon>Viridiplantae</taxon>
        <taxon>Streptophyta</taxon>
        <taxon>Embryophyta</taxon>
        <taxon>Tracheophyta</taxon>
        <taxon>Spermatophyta</taxon>
        <taxon>Magnoliopsida</taxon>
        <taxon>eudicotyledons</taxon>
        <taxon>Gunneridae</taxon>
        <taxon>Pentapetalae</taxon>
        <taxon>rosids</taxon>
        <taxon>fabids</taxon>
        <taxon>Rosales</taxon>
        <taxon>Moraceae</taxon>
        <taxon>Ficeae</taxon>
        <taxon>Ficus</taxon>
    </lineage>
</organism>
<evidence type="ECO:0000313" key="1">
    <source>
        <dbReference type="EMBL" id="GMN36548.1"/>
    </source>
</evidence>
<sequence>MPLFAKPWPLLFLCKSSDIWPDSCQFGERTAQRDCTLAPRSILHDDFYLPQQWSQLQHKRDGSSLRLLQRPLNK</sequence>
<reference evidence="1" key="1">
    <citation type="submission" date="2023-07" db="EMBL/GenBank/DDBJ databases">
        <title>draft genome sequence of fig (Ficus carica).</title>
        <authorList>
            <person name="Takahashi T."/>
            <person name="Nishimura K."/>
        </authorList>
    </citation>
    <scope>NUCLEOTIDE SEQUENCE</scope>
</reference>
<dbReference type="Proteomes" id="UP001187192">
    <property type="component" value="Unassembled WGS sequence"/>
</dbReference>
<proteinExistence type="predicted"/>
<accession>A0AA88CVN8</accession>
<dbReference type="AlphaFoldDB" id="A0AA88CVN8"/>
<name>A0AA88CVN8_FICCA</name>
<keyword evidence="2" id="KW-1185">Reference proteome</keyword>
<dbReference type="EMBL" id="BTGU01000006">
    <property type="protein sequence ID" value="GMN36548.1"/>
    <property type="molecule type" value="Genomic_DNA"/>
</dbReference>
<protein>
    <submittedName>
        <fullName evidence="1">Uncharacterized protein</fullName>
    </submittedName>
</protein>
<gene>
    <name evidence="1" type="ORF">TIFTF001_006106</name>
</gene>
<evidence type="ECO:0000313" key="2">
    <source>
        <dbReference type="Proteomes" id="UP001187192"/>
    </source>
</evidence>
<comment type="caution">
    <text evidence="1">The sequence shown here is derived from an EMBL/GenBank/DDBJ whole genome shotgun (WGS) entry which is preliminary data.</text>
</comment>